<accession>A0A2K9B2J6</accession>
<dbReference type="GO" id="GO:0017004">
    <property type="term" value="P:cytochrome complex assembly"/>
    <property type="evidence" value="ECO:0007669"/>
    <property type="project" value="UniProtKB-KW"/>
</dbReference>
<dbReference type="AlphaFoldDB" id="A0A2K9B2J6"/>
<keyword evidence="5 13" id="KW-0812">Transmembrane</keyword>
<comment type="subcellular location">
    <subcellularLocation>
        <location evidence="1">Cell inner membrane</location>
    </subcellularLocation>
    <subcellularLocation>
        <location evidence="13">Cell membrane</location>
        <topology evidence="13">Single-pass type II membrane protein</topology>
    </subcellularLocation>
</comment>
<evidence type="ECO:0000256" key="14">
    <source>
        <dbReference type="SAM" id="MobiDB-lite"/>
    </source>
</evidence>
<dbReference type="HAMAP" id="MF_01959">
    <property type="entry name" value="CcmE"/>
    <property type="match status" value="1"/>
</dbReference>
<protein>
    <recommendedName>
        <fullName evidence="13">Cytochrome c-type biogenesis protein CcmE</fullName>
    </recommendedName>
    <alternativeName>
        <fullName evidence="13">Cytochrome c maturation protein E</fullName>
    </alternativeName>
    <alternativeName>
        <fullName evidence="13">Heme chaperone CcmE</fullName>
    </alternativeName>
</protein>
<feature type="topological domain" description="Cytoplasmic" evidence="13">
    <location>
        <begin position="1"/>
        <end position="8"/>
    </location>
</feature>
<reference evidence="15 16" key="1">
    <citation type="submission" date="2017-12" db="EMBL/GenBank/DDBJ databases">
        <title>Kangiella profundi FT102 completed genome.</title>
        <authorList>
            <person name="Xu J."/>
            <person name="Wang J."/>
            <person name="Lu Y."/>
        </authorList>
    </citation>
    <scope>NUCLEOTIDE SEQUENCE [LARGE SCALE GENOMIC DNA]</scope>
    <source>
        <strain evidence="15 16">FT102</strain>
    </source>
</reference>
<keyword evidence="4 13" id="KW-0349">Heme</keyword>
<keyword evidence="6 13" id="KW-0479">Metal-binding</keyword>
<keyword evidence="16" id="KW-1185">Reference proteome</keyword>
<evidence type="ECO:0000256" key="5">
    <source>
        <dbReference type="ARBA" id="ARBA00022692"/>
    </source>
</evidence>
<dbReference type="GO" id="GO:0020037">
    <property type="term" value="F:heme binding"/>
    <property type="evidence" value="ECO:0007669"/>
    <property type="project" value="InterPro"/>
</dbReference>
<evidence type="ECO:0000256" key="10">
    <source>
        <dbReference type="ARBA" id="ARBA00023004"/>
    </source>
</evidence>
<dbReference type="RefSeq" id="WP_106646970.1">
    <property type="nucleotide sequence ID" value="NZ_BMGO01000001.1"/>
</dbReference>
<dbReference type="OrthoDB" id="9793584at2"/>
<comment type="function">
    <text evidence="12 13">Heme chaperone required for the biogenesis of c-type cytochromes. Transiently binds heme delivered by CcmC and transfers the heme to apo-cytochromes in a process facilitated by CcmF and CcmH.</text>
</comment>
<dbReference type="GO" id="GO:0017003">
    <property type="term" value="P:protein-heme linkage"/>
    <property type="evidence" value="ECO:0007669"/>
    <property type="project" value="UniProtKB-UniRule"/>
</dbReference>
<sequence length="159" mass="17532">MKAHRRNKLIAILAGLALLSGAVALILFALNENINHFYAPTEVKEGKAPLNKTIRVGGLVVPGSIERSTESLYVEFKITDNQSQMIISFDNILPDLFKEGQGVIAEGQLVEPNKLVASKVLAKHDETYMPPEVEASLQKYGHPMQPRDGDESKQSSDKY</sequence>
<feature type="region of interest" description="Disordered" evidence="14">
    <location>
        <begin position="128"/>
        <end position="159"/>
    </location>
</feature>
<evidence type="ECO:0000256" key="8">
    <source>
        <dbReference type="ARBA" id="ARBA00022968"/>
    </source>
</evidence>
<evidence type="ECO:0000256" key="12">
    <source>
        <dbReference type="ARBA" id="ARBA00056663"/>
    </source>
</evidence>
<comment type="similarity">
    <text evidence="13">Belongs to the CcmE/CycJ family.</text>
</comment>
<keyword evidence="2 13" id="KW-1003">Cell membrane</keyword>
<dbReference type="InterPro" id="IPR012340">
    <property type="entry name" value="NA-bd_OB-fold"/>
</dbReference>
<dbReference type="PANTHER" id="PTHR34128:SF2">
    <property type="entry name" value="CYTOCHROME C-TYPE BIOGENESIS PROTEIN CCME HOMOLOG, MITOCHONDRIAL"/>
    <property type="match status" value="1"/>
</dbReference>
<evidence type="ECO:0000256" key="3">
    <source>
        <dbReference type="ARBA" id="ARBA00022519"/>
    </source>
</evidence>
<evidence type="ECO:0000256" key="11">
    <source>
        <dbReference type="ARBA" id="ARBA00023136"/>
    </source>
</evidence>
<keyword evidence="7 13" id="KW-0201">Cytochrome c-type biogenesis</keyword>
<name>A0A2K9B2J6_9GAMM</name>
<dbReference type="GO" id="GO:0005886">
    <property type="term" value="C:plasma membrane"/>
    <property type="evidence" value="ECO:0007669"/>
    <property type="project" value="UniProtKB-SubCell"/>
</dbReference>
<keyword evidence="11 13" id="KW-0472">Membrane</keyword>
<dbReference type="GO" id="GO:0046872">
    <property type="term" value="F:metal ion binding"/>
    <property type="evidence" value="ECO:0007669"/>
    <property type="project" value="UniProtKB-KW"/>
</dbReference>
<keyword evidence="10 13" id="KW-0408">Iron</keyword>
<feature type="topological domain" description="Extracellular" evidence="13">
    <location>
        <begin position="30"/>
        <end position="159"/>
    </location>
</feature>
<feature type="binding site" description="axial binding residue" evidence="13">
    <location>
        <position position="128"/>
    </location>
    <ligand>
        <name>heme</name>
        <dbReference type="ChEBI" id="CHEBI:30413"/>
    </ligand>
    <ligandPart>
        <name>Fe</name>
        <dbReference type="ChEBI" id="CHEBI:18248"/>
    </ligandPart>
</feature>
<dbReference type="EMBL" id="CP025120">
    <property type="protein sequence ID" value="AUD79138.1"/>
    <property type="molecule type" value="Genomic_DNA"/>
</dbReference>
<dbReference type="NCBIfam" id="NF009729">
    <property type="entry name" value="PRK13254.1-3"/>
    <property type="match status" value="1"/>
</dbReference>
<dbReference type="InterPro" id="IPR004329">
    <property type="entry name" value="CcmE"/>
</dbReference>
<evidence type="ECO:0000256" key="6">
    <source>
        <dbReference type="ARBA" id="ARBA00022723"/>
    </source>
</evidence>
<keyword evidence="9 13" id="KW-1133">Transmembrane helix</keyword>
<dbReference type="KEGG" id="kpd:CW740_07705"/>
<dbReference type="FunFam" id="2.40.50.140:FF:000104">
    <property type="entry name" value="Cytochrome c-type biogenesis protein CcmE"/>
    <property type="match status" value="1"/>
</dbReference>
<gene>
    <name evidence="13" type="primary">ccmE</name>
    <name evidence="13" type="synonym">cycJ</name>
    <name evidence="15" type="ORF">CW740_07705</name>
</gene>
<evidence type="ECO:0000313" key="15">
    <source>
        <dbReference type="EMBL" id="AUD79138.1"/>
    </source>
</evidence>
<dbReference type="NCBIfam" id="NF009727">
    <property type="entry name" value="PRK13254.1-1"/>
    <property type="match status" value="1"/>
</dbReference>
<keyword evidence="8 13" id="KW-0735">Signal-anchor</keyword>
<dbReference type="Proteomes" id="UP000232693">
    <property type="component" value="Chromosome"/>
</dbReference>
<evidence type="ECO:0000256" key="13">
    <source>
        <dbReference type="HAMAP-Rule" id="MF_01959"/>
    </source>
</evidence>
<feature type="compositionally biased region" description="Basic and acidic residues" evidence="14">
    <location>
        <begin position="145"/>
        <end position="159"/>
    </location>
</feature>
<dbReference type="PANTHER" id="PTHR34128">
    <property type="entry name" value="CYTOCHROME C-TYPE BIOGENESIS PROTEIN CCME HOMOLOG, MITOCHONDRIAL"/>
    <property type="match status" value="1"/>
</dbReference>
<feature type="binding site" description="covalent" evidence="13">
    <location>
        <position position="124"/>
    </location>
    <ligand>
        <name>heme</name>
        <dbReference type="ChEBI" id="CHEBI:30413"/>
    </ligand>
</feature>
<dbReference type="Pfam" id="PF03100">
    <property type="entry name" value="CcmE"/>
    <property type="match status" value="1"/>
</dbReference>
<evidence type="ECO:0000256" key="2">
    <source>
        <dbReference type="ARBA" id="ARBA00022475"/>
    </source>
</evidence>
<dbReference type="InterPro" id="IPR036127">
    <property type="entry name" value="CcmE-like_sf"/>
</dbReference>
<evidence type="ECO:0000256" key="7">
    <source>
        <dbReference type="ARBA" id="ARBA00022748"/>
    </source>
</evidence>
<dbReference type="NCBIfam" id="NF009731">
    <property type="entry name" value="PRK13254.1-5"/>
    <property type="match status" value="1"/>
</dbReference>
<keyword evidence="3" id="KW-0997">Cell inner membrane</keyword>
<organism evidence="15 16">
    <name type="scientific">Kangiella profundi</name>
    <dbReference type="NCBI Taxonomy" id="1561924"/>
    <lineage>
        <taxon>Bacteria</taxon>
        <taxon>Pseudomonadati</taxon>
        <taxon>Pseudomonadota</taxon>
        <taxon>Gammaproteobacteria</taxon>
        <taxon>Kangiellales</taxon>
        <taxon>Kangiellaceae</taxon>
        <taxon>Kangiella</taxon>
    </lineage>
</organism>
<dbReference type="SUPFAM" id="SSF82093">
    <property type="entry name" value="Heme chaperone CcmE"/>
    <property type="match status" value="1"/>
</dbReference>
<evidence type="ECO:0000256" key="1">
    <source>
        <dbReference type="ARBA" id="ARBA00004533"/>
    </source>
</evidence>
<evidence type="ECO:0000256" key="4">
    <source>
        <dbReference type="ARBA" id="ARBA00022617"/>
    </source>
</evidence>
<proteinExistence type="inferred from homology"/>
<evidence type="ECO:0000256" key="9">
    <source>
        <dbReference type="ARBA" id="ARBA00022989"/>
    </source>
</evidence>
<evidence type="ECO:0000313" key="16">
    <source>
        <dbReference type="Proteomes" id="UP000232693"/>
    </source>
</evidence>
<dbReference type="Gene3D" id="2.40.50.140">
    <property type="entry name" value="Nucleic acid-binding proteins"/>
    <property type="match status" value="1"/>
</dbReference>